<protein>
    <submittedName>
        <fullName evidence="1">Pbp22</fullName>
    </submittedName>
</protein>
<dbReference type="EMBL" id="AF534917">
    <property type="protein sequence ID" value="AAN37953.1"/>
    <property type="molecule type" value="Genomic_DNA"/>
</dbReference>
<gene>
    <name evidence="1" type="primary">pbp22</name>
</gene>
<reference evidence="1" key="1">
    <citation type="submission" date="2002-08" db="EMBL/GenBank/DDBJ databases">
        <title>Rapid identification and molecular characterizaion of iturin isoforms produced by endophytic Bacillus sp. CY22.</title>
        <authorList>
            <person name="Cho S.J."/>
            <person name="Yun H.D."/>
        </authorList>
    </citation>
    <scope>NUCLEOTIDE SEQUENCE</scope>
    <source>
        <strain evidence="1">CY22</strain>
    </source>
</reference>
<feature type="non-terminal residue" evidence="1">
    <location>
        <position position="1"/>
    </location>
</feature>
<accession>Q8GNC5</accession>
<proteinExistence type="predicted"/>
<organism evidence="1">
    <name type="scientific">Bacillus sp. CY22</name>
    <dbReference type="NCBI Taxonomy" id="208446"/>
    <lineage>
        <taxon>Bacteria</taxon>
        <taxon>Bacillati</taxon>
        <taxon>Bacillota</taxon>
        <taxon>Bacilli</taxon>
        <taxon>Bacillales</taxon>
        <taxon>Bacillaceae</taxon>
        <taxon>Bacillus</taxon>
    </lineage>
</organism>
<dbReference type="AlphaFoldDB" id="Q8GNC5"/>
<evidence type="ECO:0000313" key="1">
    <source>
        <dbReference type="EMBL" id="AAN37953.1"/>
    </source>
</evidence>
<sequence>YVISDTIMPIALKHMKHKERVLSEEEPVTGSTRPFIISL</sequence>
<name>Q8GNC5_9BACI</name>